<keyword evidence="4" id="KW-0862">Zinc</keyword>
<comment type="cofactor">
    <cofactor evidence="1">
        <name>Zn(2+)</name>
        <dbReference type="ChEBI" id="CHEBI:29105"/>
    </cofactor>
</comment>
<comment type="similarity">
    <text evidence="2">Belongs to the zinc-containing alcohol dehydrogenase family.</text>
</comment>
<dbReference type="OrthoDB" id="256333at2759"/>
<dbReference type="eggNOG" id="ENOG502S937">
    <property type="taxonomic scope" value="Eukaryota"/>
</dbReference>
<dbReference type="Pfam" id="PF16912">
    <property type="entry name" value="Glu_dehyd_C"/>
    <property type="match status" value="1"/>
</dbReference>
<name>I0YYS7_COCSC</name>
<keyword evidence="3" id="KW-0479">Metal-binding</keyword>
<dbReference type="SUPFAM" id="SSF50129">
    <property type="entry name" value="GroES-like"/>
    <property type="match status" value="1"/>
</dbReference>
<protein>
    <submittedName>
        <fullName evidence="8">GroES-like protein</fullName>
    </submittedName>
</protein>
<proteinExistence type="inferred from homology"/>
<dbReference type="GeneID" id="17041538"/>
<dbReference type="RefSeq" id="XP_005648090.1">
    <property type="nucleotide sequence ID" value="XM_005648033.1"/>
</dbReference>
<evidence type="ECO:0000256" key="1">
    <source>
        <dbReference type="ARBA" id="ARBA00001947"/>
    </source>
</evidence>
<evidence type="ECO:0000313" key="9">
    <source>
        <dbReference type="Proteomes" id="UP000007264"/>
    </source>
</evidence>
<dbReference type="InterPro" id="IPR036291">
    <property type="entry name" value="NAD(P)-bd_dom_sf"/>
</dbReference>
<evidence type="ECO:0000259" key="7">
    <source>
        <dbReference type="Pfam" id="PF16912"/>
    </source>
</evidence>
<dbReference type="InterPro" id="IPR031640">
    <property type="entry name" value="Glu_dehyd_C"/>
</dbReference>
<dbReference type="InterPro" id="IPR011032">
    <property type="entry name" value="GroES-like_sf"/>
</dbReference>
<evidence type="ECO:0000256" key="4">
    <source>
        <dbReference type="ARBA" id="ARBA00022833"/>
    </source>
</evidence>
<dbReference type="InterPro" id="IPR013154">
    <property type="entry name" value="ADH-like_N"/>
</dbReference>
<dbReference type="Gene3D" id="3.90.180.10">
    <property type="entry name" value="Medium-chain alcohol dehydrogenases, catalytic domain"/>
    <property type="match status" value="1"/>
</dbReference>
<dbReference type="PANTHER" id="PTHR43350:SF2">
    <property type="entry name" value="GROES-LIKE ZINC-BINDING ALCOHOL DEHYDROGENASE FAMILY PROTEIN"/>
    <property type="match status" value="1"/>
</dbReference>
<evidence type="ECO:0000256" key="5">
    <source>
        <dbReference type="ARBA" id="ARBA00023002"/>
    </source>
</evidence>
<dbReference type="PANTHER" id="PTHR43350">
    <property type="entry name" value="NAD-DEPENDENT ALCOHOL DEHYDROGENASE"/>
    <property type="match status" value="1"/>
</dbReference>
<dbReference type="EMBL" id="AGSI01000007">
    <property type="protein sequence ID" value="EIE23546.1"/>
    <property type="molecule type" value="Genomic_DNA"/>
</dbReference>
<keyword evidence="5" id="KW-0560">Oxidoreductase</keyword>
<feature type="domain" description="Glucose dehydrogenase C-terminal" evidence="7">
    <location>
        <begin position="158"/>
        <end position="327"/>
    </location>
</feature>
<feature type="domain" description="Alcohol dehydrogenase-like N-terminal" evidence="6">
    <location>
        <begin position="28"/>
        <end position="136"/>
    </location>
</feature>
<dbReference type="GO" id="GO:0046872">
    <property type="term" value="F:metal ion binding"/>
    <property type="evidence" value="ECO:0007669"/>
    <property type="project" value="UniProtKB-KW"/>
</dbReference>
<keyword evidence="9" id="KW-1185">Reference proteome</keyword>
<organism evidence="8 9">
    <name type="scientific">Coccomyxa subellipsoidea (strain C-169)</name>
    <name type="common">Green microalga</name>
    <dbReference type="NCBI Taxonomy" id="574566"/>
    <lineage>
        <taxon>Eukaryota</taxon>
        <taxon>Viridiplantae</taxon>
        <taxon>Chlorophyta</taxon>
        <taxon>core chlorophytes</taxon>
        <taxon>Trebouxiophyceae</taxon>
        <taxon>Trebouxiophyceae incertae sedis</taxon>
        <taxon>Coccomyxaceae</taxon>
        <taxon>Coccomyxa</taxon>
        <taxon>Coccomyxa subellipsoidea</taxon>
    </lineage>
</organism>
<dbReference type="KEGG" id="csl:COCSUDRAFT_53380"/>
<evidence type="ECO:0000256" key="2">
    <source>
        <dbReference type="ARBA" id="ARBA00008072"/>
    </source>
</evidence>
<dbReference type="Pfam" id="PF08240">
    <property type="entry name" value="ADH_N"/>
    <property type="match status" value="1"/>
</dbReference>
<comment type="caution">
    <text evidence="8">The sequence shown here is derived from an EMBL/GenBank/DDBJ whole genome shotgun (WGS) entry which is preliminary data.</text>
</comment>
<evidence type="ECO:0000256" key="3">
    <source>
        <dbReference type="ARBA" id="ARBA00022723"/>
    </source>
</evidence>
<gene>
    <name evidence="8" type="ORF">COCSUDRAFT_53380</name>
</gene>
<sequence>MVTMQALKFSESCGLLLEKHHEKPTAAADEASIRVIRAGVCSTDLEILKGYVPGYDHILGHEFVGVVESCASRPQLEGKRVVGEINCACSGAEAHPDPIFNRNHSPGRTVLGIIGRNGTMAEYLTLPVVNLHLVPDQITDKEACFAEPLAAACRIAEQQVSQKGDKVAVIGDGKLGLLVAQALVVQGHTGLVHFGKHEHKLSLVQGSSWEVVDDSTSSCHAQEFDVVVEASGSSQGITLASAMTRPMGTLILKSTCSALNDPDMPVWSNIANDIVVNEKRLQGSRCGPFGPALEALQDARLKQLLEKMVTQTFHISDGVKAIEKAQTKGVLKVQIIMQ</sequence>
<dbReference type="Gene3D" id="3.40.50.720">
    <property type="entry name" value="NAD(P)-binding Rossmann-like Domain"/>
    <property type="match status" value="1"/>
</dbReference>
<accession>I0YYS7</accession>
<reference evidence="8 9" key="1">
    <citation type="journal article" date="2012" name="Genome Biol.">
        <title>The genome of the polar eukaryotic microalga coccomyxa subellipsoidea reveals traits of cold adaptation.</title>
        <authorList>
            <person name="Blanc G."/>
            <person name="Agarkova I."/>
            <person name="Grimwood J."/>
            <person name="Kuo A."/>
            <person name="Brueggeman A."/>
            <person name="Dunigan D."/>
            <person name="Gurnon J."/>
            <person name="Ladunga I."/>
            <person name="Lindquist E."/>
            <person name="Lucas S."/>
            <person name="Pangilinan J."/>
            <person name="Proschold T."/>
            <person name="Salamov A."/>
            <person name="Schmutz J."/>
            <person name="Weeks D."/>
            <person name="Yamada T."/>
            <person name="Claverie J.M."/>
            <person name="Grigoriev I."/>
            <person name="Van Etten J."/>
            <person name="Lomsadze A."/>
            <person name="Borodovsky M."/>
        </authorList>
    </citation>
    <scope>NUCLEOTIDE SEQUENCE [LARGE SCALE GENOMIC DNA]</scope>
    <source>
        <strain evidence="8 9">C-169</strain>
    </source>
</reference>
<dbReference type="STRING" id="574566.I0YYS7"/>
<dbReference type="GO" id="GO:0016491">
    <property type="term" value="F:oxidoreductase activity"/>
    <property type="evidence" value="ECO:0007669"/>
    <property type="project" value="UniProtKB-KW"/>
</dbReference>
<dbReference type="Proteomes" id="UP000007264">
    <property type="component" value="Unassembled WGS sequence"/>
</dbReference>
<dbReference type="SUPFAM" id="SSF51735">
    <property type="entry name" value="NAD(P)-binding Rossmann-fold domains"/>
    <property type="match status" value="1"/>
</dbReference>
<evidence type="ECO:0000259" key="6">
    <source>
        <dbReference type="Pfam" id="PF08240"/>
    </source>
</evidence>
<dbReference type="AlphaFoldDB" id="I0YYS7"/>
<evidence type="ECO:0000313" key="8">
    <source>
        <dbReference type="EMBL" id="EIE23546.1"/>
    </source>
</evidence>